<keyword evidence="7" id="KW-1185">Reference proteome</keyword>
<dbReference type="SUPFAM" id="SSF47769">
    <property type="entry name" value="SAM/Pointed domain"/>
    <property type="match status" value="1"/>
</dbReference>
<comment type="caution">
    <text evidence="6">The sequence shown here is derived from an EMBL/GenBank/DDBJ whole genome shotgun (WGS) entry which is preliminary data.</text>
</comment>
<evidence type="ECO:0000256" key="2">
    <source>
        <dbReference type="ARBA" id="ARBA00023043"/>
    </source>
</evidence>
<gene>
    <name evidence="6" type="ORF">GSLYS_00002825001</name>
</gene>
<feature type="region of interest" description="Disordered" evidence="4">
    <location>
        <begin position="318"/>
        <end position="338"/>
    </location>
</feature>
<feature type="compositionally biased region" description="Basic and acidic residues" evidence="4">
    <location>
        <begin position="157"/>
        <end position="173"/>
    </location>
</feature>
<dbReference type="InterPro" id="IPR001660">
    <property type="entry name" value="SAM"/>
</dbReference>
<dbReference type="AlphaFoldDB" id="A0AAV2H664"/>
<evidence type="ECO:0000313" key="6">
    <source>
        <dbReference type="EMBL" id="CAL1528655.1"/>
    </source>
</evidence>
<evidence type="ECO:0000256" key="1">
    <source>
        <dbReference type="ARBA" id="ARBA00022737"/>
    </source>
</evidence>
<dbReference type="EMBL" id="CAXITT010000035">
    <property type="protein sequence ID" value="CAL1528655.1"/>
    <property type="molecule type" value="Genomic_DNA"/>
</dbReference>
<dbReference type="SMART" id="SM00248">
    <property type="entry name" value="ANK"/>
    <property type="match status" value="3"/>
</dbReference>
<organism evidence="6 7">
    <name type="scientific">Lymnaea stagnalis</name>
    <name type="common">Great pond snail</name>
    <name type="synonym">Helix stagnalis</name>
    <dbReference type="NCBI Taxonomy" id="6523"/>
    <lineage>
        <taxon>Eukaryota</taxon>
        <taxon>Metazoa</taxon>
        <taxon>Spiralia</taxon>
        <taxon>Lophotrochozoa</taxon>
        <taxon>Mollusca</taxon>
        <taxon>Gastropoda</taxon>
        <taxon>Heterobranchia</taxon>
        <taxon>Euthyneura</taxon>
        <taxon>Panpulmonata</taxon>
        <taxon>Hygrophila</taxon>
        <taxon>Lymnaeoidea</taxon>
        <taxon>Lymnaeidae</taxon>
        <taxon>Lymnaea</taxon>
    </lineage>
</organism>
<reference evidence="6 7" key="1">
    <citation type="submission" date="2024-04" db="EMBL/GenBank/DDBJ databases">
        <authorList>
            <consortium name="Genoscope - CEA"/>
            <person name="William W."/>
        </authorList>
    </citation>
    <scope>NUCLEOTIDE SEQUENCE [LARGE SCALE GENOMIC DNA]</scope>
</reference>
<dbReference type="Gene3D" id="1.10.150.50">
    <property type="entry name" value="Transcription Factor, Ets-1"/>
    <property type="match status" value="1"/>
</dbReference>
<feature type="domain" description="SAM" evidence="5">
    <location>
        <begin position="415"/>
        <end position="480"/>
    </location>
</feature>
<feature type="region of interest" description="Disordered" evidence="4">
    <location>
        <begin position="157"/>
        <end position="180"/>
    </location>
</feature>
<dbReference type="SMART" id="SM00454">
    <property type="entry name" value="SAM"/>
    <property type="match status" value="1"/>
</dbReference>
<evidence type="ECO:0000256" key="4">
    <source>
        <dbReference type="SAM" id="MobiDB-lite"/>
    </source>
</evidence>
<dbReference type="Pfam" id="PF12796">
    <property type="entry name" value="Ank_2"/>
    <property type="match status" value="1"/>
</dbReference>
<dbReference type="InterPro" id="IPR002110">
    <property type="entry name" value="Ankyrin_rpt"/>
</dbReference>
<feature type="repeat" description="ANK" evidence="3">
    <location>
        <begin position="64"/>
        <end position="96"/>
    </location>
</feature>
<dbReference type="Pfam" id="PF00536">
    <property type="entry name" value="SAM_1"/>
    <property type="match status" value="1"/>
</dbReference>
<evidence type="ECO:0000313" key="7">
    <source>
        <dbReference type="Proteomes" id="UP001497497"/>
    </source>
</evidence>
<dbReference type="Proteomes" id="UP001497497">
    <property type="component" value="Unassembled WGS sequence"/>
</dbReference>
<keyword evidence="1" id="KW-0677">Repeat</keyword>
<accession>A0AAV2H664</accession>
<sequence>MAERFIDAAKDGYMDLLREATRKDLNTPDEDGMTATLWAADKGNLEALRLIVGREGDVDRADYLGMTALHHAAMRGHMGVVSYLVHWGCNIFAVDNDLHSALDIASMYDRAEIVRYLDNVVAERQRKNPKQVSRLKEEAIKAAENNIKRYERLQEAATKRAEKEQKRRQKEIEEGVNGDARPKKSFIQHLTMRIKGNPSSLIDKGSASQRKYSNFATASGSGGLAKKIQMRRLESLAPTNSDFKISNMDERGNRSVRSVGQGQGYYGSTSEVLYMVGNMWGKEEGEDDGRGFTKRPPLSADVFQRNMYRARSEPDLLADSGVDSFNGEDDDDDQVPSMLNRPEFGRIAFLSKNPFLTTVQSLDDNLPLRGPGDALDEFSNRDDVFLSDDRNDFSAKRQSLPWDQDDLGNLDDDEEESTELSAINMFLWTCGMAGYFHIFAQEKIDMTLLAAMTDNELKDLGIPFGPRKKLKDAIARRKAVLDSPNKMVDTVL</sequence>
<evidence type="ECO:0000259" key="5">
    <source>
        <dbReference type="SMART" id="SM00454"/>
    </source>
</evidence>
<dbReference type="PROSITE" id="PS50088">
    <property type="entry name" value="ANK_REPEAT"/>
    <property type="match status" value="1"/>
</dbReference>
<dbReference type="InterPro" id="IPR013761">
    <property type="entry name" value="SAM/pointed_sf"/>
</dbReference>
<proteinExistence type="predicted"/>
<dbReference type="InterPro" id="IPR036770">
    <property type="entry name" value="Ankyrin_rpt-contain_sf"/>
</dbReference>
<protein>
    <recommendedName>
        <fullName evidence="5">SAM domain-containing protein</fullName>
    </recommendedName>
</protein>
<dbReference type="InterPro" id="IPR050776">
    <property type="entry name" value="Ank_Repeat/CDKN_Inhibitor"/>
</dbReference>
<name>A0AAV2H664_LYMST</name>
<keyword evidence="2 3" id="KW-0040">ANK repeat</keyword>
<evidence type="ECO:0000256" key="3">
    <source>
        <dbReference type="PROSITE-ProRule" id="PRU00023"/>
    </source>
</evidence>
<dbReference type="Gene3D" id="1.25.40.20">
    <property type="entry name" value="Ankyrin repeat-containing domain"/>
    <property type="match status" value="1"/>
</dbReference>
<dbReference type="PANTHER" id="PTHR24201">
    <property type="entry name" value="ANK_REP_REGION DOMAIN-CONTAINING PROTEIN"/>
    <property type="match status" value="1"/>
</dbReference>
<dbReference type="PROSITE" id="PS50297">
    <property type="entry name" value="ANK_REP_REGION"/>
    <property type="match status" value="1"/>
</dbReference>
<dbReference type="SUPFAM" id="SSF48403">
    <property type="entry name" value="Ankyrin repeat"/>
    <property type="match status" value="1"/>
</dbReference>